<dbReference type="EMBL" id="DQAY01000025">
    <property type="protein sequence ID" value="HCO22319.1"/>
    <property type="molecule type" value="Genomic_DNA"/>
</dbReference>
<comment type="caution">
    <text evidence="3">The sequence shown here is derived from an EMBL/GenBank/DDBJ whole genome shotgun (WGS) entry which is preliminary data.</text>
</comment>
<gene>
    <name evidence="3" type="ORF">DIT97_04385</name>
</gene>
<feature type="transmembrane region" description="Helical" evidence="2">
    <location>
        <begin position="39"/>
        <end position="60"/>
    </location>
</feature>
<feature type="compositionally biased region" description="Polar residues" evidence="1">
    <location>
        <begin position="1"/>
        <end position="14"/>
    </location>
</feature>
<evidence type="ECO:0000256" key="1">
    <source>
        <dbReference type="SAM" id="MobiDB-lite"/>
    </source>
</evidence>
<keyword evidence="2" id="KW-0812">Transmembrane</keyword>
<dbReference type="AlphaFoldDB" id="A0A3D3R0Q6"/>
<accession>A0A3D3R0Q6</accession>
<evidence type="ECO:0000256" key="2">
    <source>
        <dbReference type="SAM" id="Phobius"/>
    </source>
</evidence>
<sequence>MATALENQNDSKNQNPDEEQTEDAVLVDRFPEALRVSRFTFFAVCVLSLSFVLFCSMPLWHTDIWGHLTYGQLIWETGSIPALEPLVPLSSGVPFIDTAW</sequence>
<dbReference type="Proteomes" id="UP000263642">
    <property type="component" value="Unassembled WGS sequence"/>
</dbReference>
<organism evidence="3 4">
    <name type="scientific">Gimesia maris</name>
    <dbReference type="NCBI Taxonomy" id="122"/>
    <lineage>
        <taxon>Bacteria</taxon>
        <taxon>Pseudomonadati</taxon>
        <taxon>Planctomycetota</taxon>
        <taxon>Planctomycetia</taxon>
        <taxon>Planctomycetales</taxon>
        <taxon>Planctomycetaceae</taxon>
        <taxon>Gimesia</taxon>
    </lineage>
</organism>
<proteinExistence type="predicted"/>
<feature type="region of interest" description="Disordered" evidence="1">
    <location>
        <begin position="1"/>
        <end position="22"/>
    </location>
</feature>
<keyword evidence="2" id="KW-0472">Membrane</keyword>
<name>A0A3D3R0Q6_9PLAN</name>
<protein>
    <submittedName>
        <fullName evidence="3">Uncharacterized protein</fullName>
    </submittedName>
</protein>
<reference evidence="3 4" key="1">
    <citation type="journal article" date="2018" name="Nat. Biotechnol.">
        <title>A standardized bacterial taxonomy based on genome phylogeny substantially revises the tree of life.</title>
        <authorList>
            <person name="Parks D.H."/>
            <person name="Chuvochina M."/>
            <person name="Waite D.W."/>
            <person name="Rinke C."/>
            <person name="Skarshewski A."/>
            <person name="Chaumeil P.A."/>
            <person name="Hugenholtz P."/>
        </authorList>
    </citation>
    <scope>NUCLEOTIDE SEQUENCE [LARGE SCALE GENOMIC DNA]</scope>
    <source>
        <strain evidence="3">UBA9375</strain>
    </source>
</reference>
<keyword evidence="2" id="KW-1133">Transmembrane helix</keyword>
<feature type="non-terminal residue" evidence="3">
    <location>
        <position position="100"/>
    </location>
</feature>
<evidence type="ECO:0000313" key="4">
    <source>
        <dbReference type="Proteomes" id="UP000263642"/>
    </source>
</evidence>
<evidence type="ECO:0000313" key="3">
    <source>
        <dbReference type="EMBL" id="HCO22319.1"/>
    </source>
</evidence>